<evidence type="ECO:0000256" key="1">
    <source>
        <dbReference type="RuleBase" id="RU003860"/>
    </source>
</evidence>
<keyword evidence="3" id="KW-1185">Reference proteome</keyword>
<proteinExistence type="inferred from homology"/>
<name>A0A7C9UUQ9_9PROT</name>
<dbReference type="PANTHER" id="PTHR46230">
    <property type="match status" value="1"/>
</dbReference>
<comment type="similarity">
    <text evidence="1">Belongs to the BolA/IbaG family.</text>
</comment>
<dbReference type="Proteomes" id="UP000480684">
    <property type="component" value="Unassembled WGS sequence"/>
</dbReference>
<evidence type="ECO:0000313" key="2">
    <source>
        <dbReference type="EMBL" id="NFV80908.1"/>
    </source>
</evidence>
<comment type="caution">
    <text evidence="2">The sequence shown here is derived from an EMBL/GenBank/DDBJ whole genome shotgun (WGS) entry which is preliminary data.</text>
</comment>
<accession>A0A7C9UUQ9</accession>
<dbReference type="EMBL" id="JAAIYP010000038">
    <property type="protein sequence ID" value="NFV80908.1"/>
    <property type="molecule type" value="Genomic_DNA"/>
</dbReference>
<gene>
    <name evidence="2" type="ORF">G4223_12375</name>
</gene>
<dbReference type="PANTHER" id="PTHR46230:SF7">
    <property type="entry name" value="BOLA-LIKE PROTEIN 1"/>
    <property type="match status" value="1"/>
</dbReference>
<dbReference type="AlphaFoldDB" id="A0A7C9UUQ9"/>
<dbReference type="SUPFAM" id="SSF82657">
    <property type="entry name" value="BolA-like"/>
    <property type="match status" value="1"/>
</dbReference>
<dbReference type="InterPro" id="IPR002634">
    <property type="entry name" value="BolA"/>
</dbReference>
<dbReference type="Gene3D" id="3.30.300.90">
    <property type="entry name" value="BolA-like"/>
    <property type="match status" value="1"/>
</dbReference>
<dbReference type="RefSeq" id="WP_163679977.1">
    <property type="nucleotide sequence ID" value="NZ_JAAIYP010000038.1"/>
</dbReference>
<evidence type="ECO:0000313" key="3">
    <source>
        <dbReference type="Proteomes" id="UP000480684"/>
    </source>
</evidence>
<organism evidence="2 3">
    <name type="scientific">Magnetospirillum aberrantis SpK</name>
    <dbReference type="NCBI Taxonomy" id="908842"/>
    <lineage>
        <taxon>Bacteria</taxon>
        <taxon>Pseudomonadati</taxon>
        <taxon>Pseudomonadota</taxon>
        <taxon>Alphaproteobacteria</taxon>
        <taxon>Rhodospirillales</taxon>
        <taxon>Rhodospirillaceae</taxon>
        <taxon>Magnetospirillum</taxon>
    </lineage>
</organism>
<dbReference type="Pfam" id="PF01722">
    <property type="entry name" value="BolA"/>
    <property type="match status" value="1"/>
</dbReference>
<protein>
    <submittedName>
        <fullName evidence="2">BolA family transcriptional regulator</fullName>
    </submittedName>
</protein>
<dbReference type="InterPro" id="IPR036065">
    <property type="entry name" value="BolA-like_sf"/>
</dbReference>
<sequence length="90" mass="9712">MKVRAAIERKLAQGLSPVRLVVEDDSARHAGHHGNDGGAESHFRVEVVSAAFAGKSRVERHRMVNVLLAEELAGPVHALQLATRTPDEGQ</sequence>
<dbReference type="GO" id="GO:0016226">
    <property type="term" value="P:iron-sulfur cluster assembly"/>
    <property type="evidence" value="ECO:0007669"/>
    <property type="project" value="TreeGrafter"/>
</dbReference>
<dbReference type="PIRSF" id="PIRSF003113">
    <property type="entry name" value="BolA"/>
    <property type="match status" value="1"/>
</dbReference>
<reference evidence="2 3" key="1">
    <citation type="submission" date="2020-02" db="EMBL/GenBank/DDBJ databases">
        <authorList>
            <person name="Dziuba M."/>
            <person name="Kuznetsov B."/>
            <person name="Mardanov A."/>
            <person name="Ravin N."/>
            <person name="Grouzdev D."/>
        </authorList>
    </citation>
    <scope>NUCLEOTIDE SEQUENCE [LARGE SCALE GENOMIC DNA]</scope>
    <source>
        <strain evidence="2 3">SpK</strain>
    </source>
</reference>